<gene>
    <name evidence="4" type="ORF">P9989_07770</name>
</gene>
<evidence type="ECO:0000256" key="1">
    <source>
        <dbReference type="SAM" id="Coils"/>
    </source>
</evidence>
<dbReference type="InterPro" id="IPR029432">
    <property type="entry name" value="Gp28/Gp37-like_dom"/>
</dbReference>
<evidence type="ECO:0000259" key="3">
    <source>
        <dbReference type="PROSITE" id="PS51688"/>
    </source>
</evidence>
<keyword evidence="1" id="KW-0175">Coiled coil</keyword>
<dbReference type="PROSITE" id="PS51688">
    <property type="entry name" value="ICA"/>
    <property type="match status" value="1"/>
</dbReference>
<feature type="compositionally biased region" description="Low complexity" evidence="2">
    <location>
        <begin position="951"/>
        <end position="976"/>
    </location>
</feature>
<keyword evidence="5" id="KW-1185">Reference proteome</keyword>
<feature type="region of interest" description="Disordered" evidence="2">
    <location>
        <begin position="453"/>
        <end position="474"/>
    </location>
</feature>
<feature type="region of interest" description="Disordered" evidence="2">
    <location>
        <begin position="488"/>
        <end position="507"/>
    </location>
</feature>
<proteinExistence type="predicted"/>
<organism evidence="4 5">
    <name type="scientific">Halobacillus naozhouensis</name>
    <dbReference type="NCBI Taxonomy" id="554880"/>
    <lineage>
        <taxon>Bacteria</taxon>
        <taxon>Bacillati</taxon>
        <taxon>Bacillota</taxon>
        <taxon>Bacilli</taxon>
        <taxon>Bacillales</taxon>
        <taxon>Bacillaceae</taxon>
        <taxon>Halobacillus</taxon>
    </lineage>
</organism>
<protein>
    <recommendedName>
        <fullName evidence="3">Peptidase S74 domain-containing protein</fullName>
    </recommendedName>
</protein>
<reference evidence="4 5" key="1">
    <citation type="submission" date="2023-04" db="EMBL/GenBank/DDBJ databases">
        <title>Genome sequence of Halobacillus naozhouensis KACC 21980.</title>
        <authorList>
            <person name="Kim S."/>
            <person name="Heo J."/>
            <person name="Kwon S.-W."/>
        </authorList>
    </citation>
    <scope>NUCLEOTIDE SEQUENCE [LARGE SCALE GENOMIC DNA]</scope>
    <source>
        <strain evidence="4 5">KCTC 13234</strain>
    </source>
</reference>
<dbReference type="PANTHER" id="PTHR24023">
    <property type="entry name" value="COLLAGEN ALPHA"/>
    <property type="match status" value="1"/>
</dbReference>
<dbReference type="Proteomes" id="UP001221597">
    <property type="component" value="Chromosome"/>
</dbReference>
<feature type="compositionally biased region" description="Low complexity" evidence="2">
    <location>
        <begin position="628"/>
        <end position="660"/>
    </location>
</feature>
<evidence type="ECO:0000256" key="2">
    <source>
        <dbReference type="SAM" id="MobiDB-lite"/>
    </source>
</evidence>
<feature type="region of interest" description="Disordered" evidence="2">
    <location>
        <begin position="949"/>
        <end position="978"/>
    </location>
</feature>
<feature type="region of interest" description="Disordered" evidence="2">
    <location>
        <begin position="541"/>
        <end position="578"/>
    </location>
</feature>
<feature type="compositionally biased region" description="Polar residues" evidence="2">
    <location>
        <begin position="546"/>
        <end position="558"/>
    </location>
</feature>
<name>A0ABY8J656_9BACI</name>
<dbReference type="PANTHER" id="PTHR24023:SF1082">
    <property type="entry name" value="COLLAGEN TRIPLE HELIX REPEAT"/>
    <property type="match status" value="1"/>
</dbReference>
<feature type="compositionally biased region" description="Low complexity" evidence="2">
    <location>
        <begin position="868"/>
        <end position="894"/>
    </location>
</feature>
<dbReference type="RefSeq" id="WP_283078204.1">
    <property type="nucleotide sequence ID" value="NZ_CP121671.1"/>
</dbReference>
<evidence type="ECO:0000313" key="4">
    <source>
        <dbReference type="EMBL" id="WFT76250.1"/>
    </source>
</evidence>
<dbReference type="InterPro" id="IPR030392">
    <property type="entry name" value="S74_ICA"/>
</dbReference>
<dbReference type="Pfam" id="PF14594">
    <property type="entry name" value="Sipho_Gp37"/>
    <property type="match status" value="1"/>
</dbReference>
<accession>A0ABY8J656</accession>
<evidence type="ECO:0000313" key="5">
    <source>
        <dbReference type="Proteomes" id="UP001221597"/>
    </source>
</evidence>
<feature type="region of interest" description="Disordered" evidence="2">
    <location>
        <begin position="851"/>
        <end position="902"/>
    </location>
</feature>
<feature type="region of interest" description="Disordered" evidence="2">
    <location>
        <begin position="786"/>
        <end position="815"/>
    </location>
</feature>
<feature type="compositionally biased region" description="Low complexity" evidence="2">
    <location>
        <begin position="786"/>
        <end position="796"/>
    </location>
</feature>
<feature type="compositionally biased region" description="Basic and acidic residues" evidence="2">
    <location>
        <begin position="453"/>
        <end position="473"/>
    </location>
</feature>
<dbReference type="EMBL" id="CP121671">
    <property type="protein sequence ID" value="WFT76250.1"/>
    <property type="molecule type" value="Genomic_DNA"/>
</dbReference>
<sequence>MKKPIRIYTPFIDLVMETDNYQSLQFPRSFYGIGNFELHVNKYVHGADTFEKGNIIVLDKQDNKAGMILSKEIALDENGKATENWKITGYTLDGLLSRRRTVPSEDDAGGYDRKSGDSETVMKHYIQKHFINPEDPKRKMPQLEIAPNKHRGDHIDWESRFKIVSEEFTKIGKRSGLGWIVKIDTKNKKFVFDVIESKDLTKGNPYGNTPIVFSPDFGTVKGQSFTNSDKEYRNIAYVGGQGEGENRRIVVVGNQEVEGLNRIETFVDARDLGNDKGTEEDQKLTEEEIEQQLRERGDQQLSDMQNKLSFEAEILTPITKRVNRIPNGEAIAETPFEYEVDFDLGNRVTILNKSWGVIMSAPITEFLEVHEPGGFRLEGTFGESKPTLVTKIQNKFDEISGIEQQELPAKYTQIQVEKAKEYSDQQLSKEQKARIEQAKENLKEAKNYTTEYAEQKFHEGPTPPEDKTKKWIDTSDPDNIVWRTWDGSEWVAGPSGPKGVPGPPGEDGQSLYTWIKYADDAQGGGMADLPDGKEYLGIAYNKTDPTESSNPDDYTWSKTEGPKGDQGIPGPTGEDGKPRYTWIKYADDNIGTGLSDDPTGKPYLGISYNNLEQTESDDPNDYTFSKIEGPQGPKGEQGPRGLQGIQGEQGEQGIQGPPGEDGLSSYTHIAYANSADGTTGFSVSDSQNKLYIGMYVDHTASDSTNPVDYNWTLIKGADGEQGIPGPAGEDGRTPYLHIAYATNSDGTAGFSTTDSTGKAYIGQYTDFNATDSTNPSSYSWSLIQGPQGPVGDQGPIGPEGPRGPQGIEGPPGPNGETYYTWIKYADTASGSGMSNDPTNKEYIGISYNNLDQTESSNPADYTWSKILGPQGPTGDTGPQGPQGPQGQQGIQGPPGEDGKPRYTWVRYADDASGNGMTNVPGDKEYIGIASNKLTATESTNPADYTWARIKGPIGPQGPTGDQGPQGPQGEQGPRGPNIVDTNTSFGVNWLVADYIQSLAGLNVGNGQFVVDELGNVTFAGTLSGADGDFTGTLETTYDNRSLQISGGGWTSWSSGKRVITMFDNAMWFYDPGNLDEYGNSVEVASISGTNFSGTEGISVGFSISGDADYVSISRKQSTLMEFNWEDLEHQYTHLFGAESYSENGYVMVKSADYIFHDTPNILVQQDTVVGSSDYARVKVTIGNAEQTLADSYNAGQTSIDYGFSIHQLVGDDSDFTTQLFMVSSDLNNETYTQIDTDLVNMPGIVGIGNLTVTGSLTADAGTVVDLFSPILSGTTKANSLTVTGTLAVDGAIWGGLVVNGKLDARGVVDANSLDVLNAANVGSLEVDNSATIGEGLTVGGDLTVDGTTLYVGTNQGRFTIYNSDFWMQSESGTVHVSKYQSTTHARFEAGNIVSHGGSRPMELRGNMANGAVIFGLGSESNAEYIATHDSSASPGVFYFCADAPTVGEGKNPYDHANALIYCGSVTEKSERDAKTNIEPLHSKTLEGVKNTPVYRYTYKKHLTHRGDAVETPLRKTGWMFDEAPEEIKHEPGGIGISSAVAYVWKALQEENEEREVAQAEYEQRIAALEKRIAELEQQT</sequence>
<feature type="region of interest" description="Disordered" evidence="2">
    <location>
        <begin position="611"/>
        <end position="665"/>
    </location>
</feature>
<dbReference type="Gene3D" id="1.20.5.320">
    <property type="entry name" value="6-Phosphogluconate Dehydrogenase, domain 3"/>
    <property type="match status" value="4"/>
</dbReference>
<feature type="domain" description="Peptidase S74" evidence="3">
    <location>
        <begin position="1469"/>
        <end position="1579"/>
    </location>
</feature>
<dbReference type="InterPro" id="IPR050149">
    <property type="entry name" value="Collagen_superfamily"/>
</dbReference>
<feature type="coiled-coil region" evidence="1">
    <location>
        <begin position="1547"/>
        <end position="1578"/>
    </location>
</feature>